<dbReference type="EMBL" id="KQ257460">
    <property type="protein sequence ID" value="KNC98680.1"/>
    <property type="molecule type" value="Genomic_DNA"/>
</dbReference>
<keyword evidence="2" id="KW-0805">Transcription regulation</keyword>
<evidence type="ECO:0000256" key="5">
    <source>
        <dbReference type="SAM" id="MobiDB-lite"/>
    </source>
</evidence>
<dbReference type="RefSeq" id="XP_016606720.1">
    <property type="nucleotide sequence ID" value="XM_016754575.1"/>
</dbReference>
<evidence type="ECO:0000256" key="3">
    <source>
        <dbReference type="ARBA" id="ARBA00023163"/>
    </source>
</evidence>
<dbReference type="InterPro" id="IPR021740">
    <property type="entry name" value="Velvet"/>
</dbReference>
<dbReference type="STRING" id="645134.A0A0L0HAT9"/>
<gene>
    <name evidence="8" type="ORF">SPPG_06363</name>
</gene>
<dbReference type="OrthoDB" id="5599552at2759"/>
<feature type="transmembrane region" description="Helical" evidence="6">
    <location>
        <begin position="7"/>
        <end position="28"/>
    </location>
</feature>
<name>A0A0L0HAT9_SPIPD</name>
<keyword evidence="9" id="KW-1185">Reference proteome</keyword>
<dbReference type="eggNOG" id="ENOG502S1B4">
    <property type="taxonomic scope" value="Eukaryota"/>
</dbReference>
<feature type="region of interest" description="Disordered" evidence="5">
    <location>
        <begin position="135"/>
        <end position="172"/>
    </location>
</feature>
<dbReference type="AlphaFoldDB" id="A0A0L0HAT9"/>
<dbReference type="GeneID" id="27689675"/>
<dbReference type="Proteomes" id="UP000053201">
    <property type="component" value="Unassembled WGS sequence"/>
</dbReference>
<dbReference type="VEuPathDB" id="FungiDB:SPPG_06363"/>
<dbReference type="GO" id="GO:0005634">
    <property type="term" value="C:nucleus"/>
    <property type="evidence" value="ECO:0007669"/>
    <property type="project" value="UniProtKB-SubCell"/>
</dbReference>
<evidence type="ECO:0000256" key="1">
    <source>
        <dbReference type="ARBA" id="ARBA00004123"/>
    </source>
</evidence>
<dbReference type="InParanoid" id="A0A0L0HAT9"/>
<keyword evidence="3" id="KW-0804">Transcription</keyword>
<dbReference type="InterPro" id="IPR037525">
    <property type="entry name" value="Velvet_dom"/>
</dbReference>
<dbReference type="PANTHER" id="PTHR33572:SF3">
    <property type="entry name" value="VELVET COMPLEX SUBUNIT B"/>
    <property type="match status" value="1"/>
</dbReference>
<dbReference type="InterPro" id="IPR038491">
    <property type="entry name" value="Velvet_dom_sf"/>
</dbReference>
<feature type="domain" description="Velvet" evidence="7">
    <location>
        <begin position="57"/>
        <end position="300"/>
    </location>
</feature>
<dbReference type="Pfam" id="PF11754">
    <property type="entry name" value="Velvet"/>
    <property type="match status" value="1"/>
</dbReference>
<evidence type="ECO:0000256" key="4">
    <source>
        <dbReference type="ARBA" id="ARBA00023242"/>
    </source>
</evidence>
<comment type="subcellular location">
    <subcellularLocation>
        <location evidence="1">Nucleus</location>
    </subcellularLocation>
</comment>
<dbReference type="PROSITE" id="PS51821">
    <property type="entry name" value="VELVET"/>
    <property type="match status" value="1"/>
</dbReference>
<accession>A0A0L0HAT9</accession>
<reference evidence="8 9" key="1">
    <citation type="submission" date="2009-08" db="EMBL/GenBank/DDBJ databases">
        <title>The Genome Sequence of Spizellomyces punctatus strain DAOM BR117.</title>
        <authorList>
            <consortium name="The Broad Institute Genome Sequencing Platform"/>
            <person name="Russ C."/>
            <person name="Cuomo C."/>
            <person name="Shea T."/>
            <person name="Young S.K."/>
            <person name="Zeng Q."/>
            <person name="Koehrsen M."/>
            <person name="Haas B."/>
            <person name="Borodovsky M."/>
            <person name="Guigo R."/>
            <person name="Alvarado L."/>
            <person name="Berlin A."/>
            <person name="Bochicchio J."/>
            <person name="Borenstein D."/>
            <person name="Chapman S."/>
            <person name="Chen Z."/>
            <person name="Engels R."/>
            <person name="Freedman E."/>
            <person name="Gellesch M."/>
            <person name="Goldberg J."/>
            <person name="Griggs A."/>
            <person name="Gujja S."/>
            <person name="Heiman D."/>
            <person name="Hepburn T."/>
            <person name="Howarth C."/>
            <person name="Jen D."/>
            <person name="Larson L."/>
            <person name="Lewis B."/>
            <person name="Mehta T."/>
            <person name="Park D."/>
            <person name="Pearson M."/>
            <person name="Roberts A."/>
            <person name="Saif S."/>
            <person name="Shenoy N."/>
            <person name="Sisk P."/>
            <person name="Stolte C."/>
            <person name="Sykes S."/>
            <person name="Thomson T."/>
            <person name="Walk T."/>
            <person name="White J."/>
            <person name="Yandava C."/>
            <person name="Burger G."/>
            <person name="Gray M.W."/>
            <person name="Holland P.W.H."/>
            <person name="King N."/>
            <person name="Lang F.B.F."/>
            <person name="Roger A.J."/>
            <person name="Ruiz-Trillo I."/>
            <person name="Lander E."/>
            <person name="Nusbaum C."/>
        </authorList>
    </citation>
    <scope>NUCLEOTIDE SEQUENCE [LARGE SCALE GENOMIC DNA]</scope>
    <source>
        <strain evidence="8 9">DAOM BR117</strain>
    </source>
</reference>
<dbReference type="OMA" id="PNYRRIH"/>
<keyword evidence="6" id="KW-0472">Membrane</keyword>
<evidence type="ECO:0000313" key="8">
    <source>
        <dbReference type="EMBL" id="KNC98680.1"/>
    </source>
</evidence>
<evidence type="ECO:0000256" key="2">
    <source>
        <dbReference type="ARBA" id="ARBA00023015"/>
    </source>
</evidence>
<dbReference type="Gene3D" id="2.60.40.3960">
    <property type="entry name" value="Velvet domain"/>
    <property type="match status" value="1"/>
</dbReference>
<sequence length="326" mass="35745">MYQSGSAVVLGGVCYVCYSAAILFYPALLTCASGSLTLAVNRTVMASPSHHVTEGSSDGGRFKLILRQQPKRARMCGFSDTKDRRLVDPPPVLQLIFVTDGEDVLVRAEETPRWICHVALYSPDGTEDCSIVVNPRAIGSGSDEGQPAEPPSGTVSDRKRFRPWCTEDSTRDPLTAGVTTLINTSPLDATSRSGSSTPDQSRYYQSLVGSTVVPCEILRDPDGQLGMFFVFHDLSVRTKGQYRLKFLLVQLNLEGKVSEAKGSVMTDILDVFPPKTFPGMTESTRLSKCFARQGVPIHIRQDYSTSREPLAVLPCWTSIPEEEKDK</sequence>
<keyword evidence="6" id="KW-0812">Transmembrane</keyword>
<keyword evidence="6" id="KW-1133">Transmembrane helix</keyword>
<evidence type="ECO:0000256" key="6">
    <source>
        <dbReference type="SAM" id="Phobius"/>
    </source>
</evidence>
<protein>
    <recommendedName>
        <fullName evidence="7">Velvet domain-containing protein</fullName>
    </recommendedName>
</protein>
<evidence type="ECO:0000259" key="7">
    <source>
        <dbReference type="PROSITE" id="PS51821"/>
    </source>
</evidence>
<organism evidence="8 9">
    <name type="scientific">Spizellomyces punctatus (strain DAOM BR117)</name>
    <dbReference type="NCBI Taxonomy" id="645134"/>
    <lineage>
        <taxon>Eukaryota</taxon>
        <taxon>Fungi</taxon>
        <taxon>Fungi incertae sedis</taxon>
        <taxon>Chytridiomycota</taxon>
        <taxon>Chytridiomycota incertae sedis</taxon>
        <taxon>Chytridiomycetes</taxon>
        <taxon>Spizellomycetales</taxon>
        <taxon>Spizellomycetaceae</taxon>
        <taxon>Spizellomyces</taxon>
    </lineage>
</organism>
<proteinExistence type="predicted"/>
<keyword evidence="4" id="KW-0539">Nucleus</keyword>
<dbReference type="PANTHER" id="PTHR33572">
    <property type="entry name" value="SPORE DEVELOPMENT REGULATOR VOSA"/>
    <property type="match status" value="1"/>
</dbReference>
<evidence type="ECO:0000313" key="9">
    <source>
        <dbReference type="Proteomes" id="UP000053201"/>
    </source>
</evidence>